<keyword evidence="1" id="KW-0812">Transmembrane</keyword>
<feature type="transmembrane region" description="Helical" evidence="1">
    <location>
        <begin position="12"/>
        <end position="39"/>
    </location>
</feature>
<dbReference type="AlphaFoldDB" id="A0A1M5V017"/>
<keyword evidence="3" id="KW-1185">Reference proteome</keyword>
<dbReference type="Proteomes" id="UP000184079">
    <property type="component" value="Unassembled WGS sequence"/>
</dbReference>
<keyword evidence="1" id="KW-0472">Membrane</keyword>
<gene>
    <name evidence="2" type="ORF">SAMN05421807_11136</name>
</gene>
<evidence type="ECO:0000256" key="1">
    <source>
        <dbReference type="SAM" id="Phobius"/>
    </source>
</evidence>
<keyword evidence="1" id="KW-1133">Transmembrane helix</keyword>
<proteinExistence type="predicted"/>
<evidence type="ECO:0000313" key="2">
    <source>
        <dbReference type="EMBL" id="SHH68569.1"/>
    </source>
</evidence>
<feature type="transmembrane region" description="Helical" evidence="1">
    <location>
        <begin position="59"/>
        <end position="79"/>
    </location>
</feature>
<accession>A0A1M5V017</accession>
<organism evidence="2 3">
    <name type="scientific">Virgibacillus chiguensis</name>
    <dbReference type="NCBI Taxonomy" id="411959"/>
    <lineage>
        <taxon>Bacteria</taxon>
        <taxon>Bacillati</taxon>
        <taxon>Bacillota</taxon>
        <taxon>Bacilli</taxon>
        <taxon>Bacillales</taxon>
        <taxon>Bacillaceae</taxon>
        <taxon>Virgibacillus</taxon>
    </lineage>
</organism>
<protein>
    <submittedName>
        <fullName evidence="2">Uncharacterized protein</fullName>
    </submittedName>
</protein>
<evidence type="ECO:0000313" key="3">
    <source>
        <dbReference type="Proteomes" id="UP000184079"/>
    </source>
</evidence>
<name>A0A1M5V017_9BACI</name>
<sequence length="91" mass="9937">MGVSILKRIISLLAIPVLAVFTVGLCLCTFIAVVAGLLYTFGVDIRMQLGPNFPVPTYLGLPVGILFGALLLFIAFFSWKLLKFFVASWNV</sequence>
<reference evidence="3" key="1">
    <citation type="submission" date="2016-11" db="EMBL/GenBank/DDBJ databases">
        <authorList>
            <person name="Varghese N."/>
            <person name="Submissions S."/>
        </authorList>
    </citation>
    <scope>NUCLEOTIDE SEQUENCE [LARGE SCALE GENOMIC DNA]</scope>
    <source>
        <strain evidence="3">CGMCC 1.6496</strain>
    </source>
</reference>
<dbReference type="EMBL" id="FQXD01000011">
    <property type="protein sequence ID" value="SHH68569.1"/>
    <property type="molecule type" value="Genomic_DNA"/>
</dbReference>